<comment type="subunit">
    <text evidence="9">Homodimer.</text>
</comment>
<dbReference type="InterPro" id="IPR038076">
    <property type="entry name" value="MgtE_N_sf"/>
</dbReference>
<dbReference type="RefSeq" id="WP_119605069.1">
    <property type="nucleotide sequence ID" value="NZ_QXUF01000004.1"/>
</dbReference>
<dbReference type="SMART" id="SM00924">
    <property type="entry name" value="MgtE_N"/>
    <property type="match status" value="1"/>
</dbReference>
<protein>
    <recommendedName>
        <fullName evidence="9">Magnesium transporter MgtE</fullName>
    </recommendedName>
</protein>
<dbReference type="GO" id="GO:0046872">
    <property type="term" value="F:metal ion binding"/>
    <property type="evidence" value="ECO:0007669"/>
    <property type="project" value="UniProtKB-KW"/>
</dbReference>
<feature type="transmembrane region" description="Helical" evidence="9">
    <location>
        <begin position="398"/>
        <end position="422"/>
    </location>
</feature>
<dbReference type="AlphaFoldDB" id="A0A418IJ27"/>
<dbReference type="CDD" id="cd04606">
    <property type="entry name" value="CBS_pair_Mg_transporter"/>
    <property type="match status" value="1"/>
</dbReference>
<evidence type="ECO:0000256" key="6">
    <source>
        <dbReference type="ARBA" id="ARBA00022989"/>
    </source>
</evidence>
<reference evidence="11 12" key="1">
    <citation type="journal article" date="2016" name="Front. Microbiol.">
        <title>Comprehensive Phylogenetic Analysis of Bovine Non-aureus Staphylococci Species Based on Whole-Genome Sequencing.</title>
        <authorList>
            <person name="Naushad S."/>
            <person name="Barkema H.W."/>
            <person name="Luby C."/>
            <person name="Condas L.A."/>
            <person name="Nobrega D.B."/>
            <person name="Carson D.A."/>
            <person name="De Buck J."/>
        </authorList>
    </citation>
    <scope>NUCLEOTIDE SEQUENCE [LARGE SCALE GENOMIC DNA]</scope>
    <source>
        <strain evidence="11 12">SNUC 4554</strain>
    </source>
</reference>
<evidence type="ECO:0000256" key="8">
    <source>
        <dbReference type="PROSITE-ProRule" id="PRU00703"/>
    </source>
</evidence>
<feature type="transmembrane region" description="Helical" evidence="9">
    <location>
        <begin position="372"/>
        <end position="392"/>
    </location>
</feature>
<feature type="transmembrane region" description="Helical" evidence="9">
    <location>
        <begin position="295"/>
        <end position="315"/>
    </location>
</feature>
<dbReference type="GO" id="GO:0015095">
    <property type="term" value="F:magnesium ion transmembrane transporter activity"/>
    <property type="evidence" value="ECO:0007669"/>
    <property type="project" value="UniProtKB-UniRule"/>
</dbReference>
<comment type="subcellular location">
    <subcellularLocation>
        <location evidence="9">Cell membrane</location>
        <topology evidence="9">Multi-pass membrane protein</topology>
    </subcellularLocation>
    <subcellularLocation>
        <location evidence="1">Membrane</location>
        <topology evidence="1">Multi-pass membrane protein</topology>
    </subcellularLocation>
</comment>
<keyword evidence="4 9" id="KW-0812">Transmembrane</keyword>
<evidence type="ECO:0000259" key="10">
    <source>
        <dbReference type="PROSITE" id="PS51371"/>
    </source>
</evidence>
<comment type="function">
    <text evidence="9">Acts as a magnesium transporter.</text>
</comment>
<dbReference type="GO" id="GO:0005886">
    <property type="term" value="C:plasma membrane"/>
    <property type="evidence" value="ECO:0007669"/>
    <property type="project" value="UniProtKB-SubCell"/>
</dbReference>
<dbReference type="Pfam" id="PF01769">
    <property type="entry name" value="MgtE"/>
    <property type="match status" value="1"/>
</dbReference>
<feature type="domain" description="CBS" evidence="10">
    <location>
        <begin position="213"/>
        <end position="269"/>
    </location>
</feature>
<dbReference type="OrthoDB" id="9790355at2"/>
<comment type="similarity">
    <text evidence="2 9">Belongs to the SLC41A transporter family.</text>
</comment>
<comment type="caution">
    <text evidence="11">The sequence shown here is derived from an EMBL/GenBank/DDBJ whole genome shotgun (WGS) entry which is preliminary data.</text>
</comment>
<accession>A0A418IJ27</accession>
<feature type="domain" description="CBS" evidence="10">
    <location>
        <begin position="149"/>
        <end position="212"/>
    </location>
</feature>
<dbReference type="SUPFAM" id="SSF161093">
    <property type="entry name" value="MgtE membrane domain-like"/>
    <property type="match status" value="1"/>
</dbReference>
<evidence type="ECO:0000256" key="9">
    <source>
        <dbReference type="RuleBase" id="RU362011"/>
    </source>
</evidence>
<keyword evidence="7 9" id="KW-0472">Membrane</keyword>
<dbReference type="InterPro" id="IPR000644">
    <property type="entry name" value="CBS_dom"/>
</dbReference>
<dbReference type="PROSITE" id="PS51371">
    <property type="entry name" value="CBS"/>
    <property type="match status" value="2"/>
</dbReference>
<dbReference type="SUPFAM" id="SSF54631">
    <property type="entry name" value="CBS-domain pair"/>
    <property type="match status" value="1"/>
</dbReference>
<dbReference type="EMBL" id="QXUF01000004">
    <property type="protein sequence ID" value="RIN02958.1"/>
    <property type="molecule type" value="Genomic_DNA"/>
</dbReference>
<keyword evidence="9" id="KW-0479">Metal-binding</keyword>
<evidence type="ECO:0000256" key="2">
    <source>
        <dbReference type="ARBA" id="ARBA00009749"/>
    </source>
</evidence>
<feature type="transmembrane region" description="Helical" evidence="9">
    <location>
        <begin position="327"/>
        <end position="351"/>
    </location>
</feature>
<keyword evidence="8" id="KW-0129">CBS domain</keyword>
<proteinExistence type="inferred from homology"/>
<dbReference type="InterPro" id="IPR006668">
    <property type="entry name" value="Mg_transptr_MgtE_intracell_dom"/>
</dbReference>
<evidence type="ECO:0000256" key="7">
    <source>
        <dbReference type="ARBA" id="ARBA00023136"/>
    </source>
</evidence>
<keyword evidence="5 9" id="KW-0460">Magnesium</keyword>
<keyword evidence="9" id="KW-1003">Cell membrane</keyword>
<evidence type="ECO:0000256" key="1">
    <source>
        <dbReference type="ARBA" id="ARBA00004141"/>
    </source>
</evidence>
<dbReference type="Gene3D" id="3.10.580.10">
    <property type="entry name" value="CBS-domain"/>
    <property type="match status" value="1"/>
</dbReference>
<dbReference type="PANTHER" id="PTHR43773:SF1">
    <property type="entry name" value="MAGNESIUM TRANSPORTER MGTE"/>
    <property type="match status" value="1"/>
</dbReference>
<dbReference type="Pfam" id="PF03448">
    <property type="entry name" value="MgtE_N"/>
    <property type="match status" value="1"/>
</dbReference>
<sequence length="461" mass="51244">MIGNNNILERNNALFNKYEALLKMIQQGEDSQFVYSFSCLHPYEKSEFFFLVDEEERLYMYHFLNSEEMAQILSNAENLRHDISIVFKEIPSDFSKEAILKMSDDDATYVLNLLNSDQKSEIFNALPEQKADELKHLMSYHHETAGSIMTTEYISISSTITTGDALKHIKMRSGKVQSIYVVYVVNNDNELIGVLSLRNIINSDPNQLISDVMNSDVIKIESFIDQEEIAHVMRKYDFLAIPVVDEGNHLLGMITVDDIIDVIDKEANEDYLKMAALDRVSDAEGTIINRATKRLPWLILLTFLGMITATILSSFEDTLAKVSLLAAFIPIISGMSGNTGTQSLAVSVRGISTGEMKKKNKFKHALKESTSGLITGSVCGFILFLVIVIIYSQPLLGLIVAISLTIAMTVGTTIGSLIPFFMTKIGIDPAVASGPFITTINDIVSMLVYFSLATTFISSLT</sequence>
<keyword evidence="12" id="KW-1185">Reference proteome</keyword>
<keyword evidence="6 9" id="KW-1133">Transmembrane helix</keyword>
<name>A0A418IJ27_9STAP</name>
<dbReference type="Gene3D" id="1.25.60.10">
    <property type="entry name" value="MgtE N-terminal domain-like"/>
    <property type="match status" value="1"/>
</dbReference>
<dbReference type="InterPro" id="IPR036739">
    <property type="entry name" value="SLC41_membr_dom_sf"/>
</dbReference>
<dbReference type="Proteomes" id="UP000286317">
    <property type="component" value="Unassembled WGS sequence"/>
</dbReference>
<dbReference type="Gene3D" id="1.10.357.20">
    <property type="entry name" value="SLC41 divalent cation transporters, integral membrane domain"/>
    <property type="match status" value="1"/>
</dbReference>
<evidence type="ECO:0000313" key="11">
    <source>
        <dbReference type="EMBL" id="RIN02958.1"/>
    </source>
</evidence>
<gene>
    <name evidence="11" type="primary">mgtE</name>
    <name evidence="11" type="ORF">BU112_01050</name>
</gene>
<evidence type="ECO:0000256" key="4">
    <source>
        <dbReference type="ARBA" id="ARBA00022692"/>
    </source>
</evidence>
<dbReference type="InterPro" id="IPR006669">
    <property type="entry name" value="MgtE_transporter"/>
</dbReference>
<dbReference type="Pfam" id="PF00571">
    <property type="entry name" value="CBS"/>
    <property type="match status" value="2"/>
</dbReference>
<dbReference type="SMART" id="SM00116">
    <property type="entry name" value="CBS"/>
    <property type="match status" value="2"/>
</dbReference>
<dbReference type="NCBIfam" id="TIGR00400">
    <property type="entry name" value="mgtE"/>
    <property type="match status" value="1"/>
</dbReference>
<dbReference type="SUPFAM" id="SSF158791">
    <property type="entry name" value="MgtE N-terminal domain-like"/>
    <property type="match status" value="1"/>
</dbReference>
<dbReference type="InterPro" id="IPR006667">
    <property type="entry name" value="SLC41_membr_dom"/>
</dbReference>
<evidence type="ECO:0000313" key="12">
    <source>
        <dbReference type="Proteomes" id="UP000286317"/>
    </source>
</evidence>
<dbReference type="PANTHER" id="PTHR43773">
    <property type="entry name" value="MAGNESIUM TRANSPORTER MGTE"/>
    <property type="match status" value="1"/>
</dbReference>
<comment type="caution">
    <text evidence="9">Lacks conserved residue(s) required for the propagation of feature annotation.</text>
</comment>
<evidence type="ECO:0000256" key="5">
    <source>
        <dbReference type="ARBA" id="ARBA00022842"/>
    </source>
</evidence>
<dbReference type="InterPro" id="IPR046342">
    <property type="entry name" value="CBS_dom_sf"/>
</dbReference>
<organism evidence="11 12">
    <name type="scientific">Staphylococcus shinii</name>
    <dbReference type="NCBI Taxonomy" id="2912228"/>
    <lineage>
        <taxon>Bacteria</taxon>
        <taxon>Bacillati</taxon>
        <taxon>Bacillota</taxon>
        <taxon>Bacilli</taxon>
        <taxon>Bacillales</taxon>
        <taxon>Staphylococcaceae</taxon>
        <taxon>Staphylococcus</taxon>
    </lineage>
</organism>
<keyword evidence="3 9" id="KW-0813">Transport</keyword>
<evidence type="ECO:0000256" key="3">
    <source>
        <dbReference type="ARBA" id="ARBA00022448"/>
    </source>
</evidence>